<dbReference type="InterPro" id="IPR004843">
    <property type="entry name" value="Calcineurin-like_PHP"/>
</dbReference>
<comment type="caution">
    <text evidence="3">The sequence shown here is derived from an EMBL/GenBank/DDBJ whole genome shotgun (WGS) entry which is preliminary data.</text>
</comment>
<name>A0AAP3DMA7_BRELA</name>
<keyword evidence="1" id="KW-0812">Transmembrane</keyword>
<dbReference type="EMBL" id="JAPTNE010000047">
    <property type="protein sequence ID" value="MCZ0809930.1"/>
    <property type="molecule type" value="Genomic_DNA"/>
</dbReference>
<dbReference type="RefSeq" id="WP_258434796.1">
    <property type="nucleotide sequence ID" value="NZ_JANSGW010000047.1"/>
</dbReference>
<keyword evidence="1" id="KW-0472">Membrane</keyword>
<feature type="transmembrane region" description="Helical" evidence="1">
    <location>
        <begin position="478"/>
        <end position="501"/>
    </location>
</feature>
<accession>A0AAP3DMA7</accession>
<dbReference type="Gene3D" id="3.60.21.10">
    <property type="match status" value="1"/>
</dbReference>
<feature type="transmembrane region" description="Helical" evidence="1">
    <location>
        <begin position="445"/>
        <end position="466"/>
    </location>
</feature>
<dbReference type="AlphaFoldDB" id="A0AAP3DMA7"/>
<dbReference type="Pfam" id="PF00149">
    <property type="entry name" value="Metallophos"/>
    <property type="match status" value="1"/>
</dbReference>
<feature type="transmembrane region" description="Helical" evidence="1">
    <location>
        <begin position="513"/>
        <end position="539"/>
    </location>
</feature>
<dbReference type="SUPFAM" id="SSF56300">
    <property type="entry name" value="Metallo-dependent phosphatases"/>
    <property type="match status" value="1"/>
</dbReference>
<feature type="transmembrane region" description="Helical" evidence="1">
    <location>
        <begin position="407"/>
        <end position="425"/>
    </location>
</feature>
<reference evidence="3" key="1">
    <citation type="submission" date="2022-09" db="EMBL/GenBank/DDBJ databases">
        <title>Genome analysis and characterization of larvicidal activity of Brevibacillus strains.</title>
        <authorList>
            <person name="Patrusheva E.V."/>
            <person name="Izotova A.O."/>
            <person name="Toshchakov S.V."/>
            <person name="Sineoky S.P."/>
        </authorList>
    </citation>
    <scope>NUCLEOTIDE SEQUENCE</scope>
    <source>
        <strain evidence="3">VKPM_B-13247</strain>
    </source>
</reference>
<evidence type="ECO:0000313" key="3">
    <source>
        <dbReference type="EMBL" id="MCZ0809930.1"/>
    </source>
</evidence>
<feature type="domain" description="Calcineurin-like phosphoesterase" evidence="2">
    <location>
        <begin position="111"/>
        <end position="318"/>
    </location>
</feature>
<protein>
    <submittedName>
        <fullName evidence="3">Metallophosphoesterase</fullName>
    </submittedName>
</protein>
<evidence type="ECO:0000256" key="1">
    <source>
        <dbReference type="SAM" id="Phobius"/>
    </source>
</evidence>
<evidence type="ECO:0000313" key="4">
    <source>
        <dbReference type="Proteomes" id="UP001077662"/>
    </source>
</evidence>
<dbReference type="InterPro" id="IPR029052">
    <property type="entry name" value="Metallo-depent_PP-like"/>
</dbReference>
<dbReference type="GO" id="GO:0016787">
    <property type="term" value="F:hydrolase activity"/>
    <property type="evidence" value="ECO:0007669"/>
    <property type="project" value="InterPro"/>
</dbReference>
<evidence type="ECO:0000259" key="2">
    <source>
        <dbReference type="Pfam" id="PF00149"/>
    </source>
</evidence>
<keyword evidence="1" id="KW-1133">Transmembrane helix</keyword>
<gene>
    <name evidence="3" type="ORF">O0554_24045</name>
</gene>
<dbReference type="Proteomes" id="UP001077662">
    <property type="component" value="Unassembled WGS sequence"/>
</dbReference>
<dbReference type="PANTHER" id="PTHR34211:SF3">
    <property type="entry name" value="CALCINEURIN-LIKE METALLO-PHOSPHOESTERASE SUPERFAMILY PROTEIN"/>
    <property type="match status" value="1"/>
</dbReference>
<proteinExistence type="predicted"/>
<organism evidence="3 4">
    <name type="scientific">Brevibacillus laterosporus</name>
    <name type="common">Bacillus laterosporus</name>
    <dbReference type="NCBI Taxonomy" id="1465"/>
    <lineage>
        <taxon>Bacteria</taxon>
        <taxon>Bacillati</taxon>
        <taxon>Bacillota</taxon>
        <taxon>Bacilli</taxon>
        <taxon>Bacillales</taxon>
        <taxon>Paenibacillaceae</taxon>
        <taxon>Brevibacillus</taxon>
    </lineage>
</organism>
<dbReference type="PANTHER" id="PTHR34211">
    <property type="entry name" value="CALCINEURIN-LIKE METALLO-PHOSPHOESTERASE SUPERFAMILY PROTEIN"/>
    <property type="match status" value="1"/>
</dbReference>
<sequence length="630" mass="72857">MKKKNKTYSKPSHIPPLAARMWHDPTSRPGMVNWYNPKQLIVTGIKTLLSTLFGLYSDFRLIEAYGRSSPHFEDYSKAIKQDDKGNYVTDKQGFYCLDESREREEVWIDYVSDLGDGFNSTYTVAYYLSRPTLCLEDADSNQRHITTRGNILIFGGDQVYPTANRKAYETRLLTPYYLARRFSEHPHPQVFAIPGNHDWYDGLVAFTRLFCSRKWFNGWQAPQQKSYFAIKLPHHWWLLGTDVQLNSDIDGPQIKYFESIAEQMQEGDRVILCNAEPYWVSSSKYGEYDPTYNENNLFFLEKLLNKQIQVFIAGDQHHYRRFEHVPEDSKGNPDHSRKIIKITAGGGGAFLHPTHDFQEQCIEENFSEQITPKKKRIFKRMKDFPDQQKSRQLCRGNLLFLAKNKTFGIVTSIIYLILAFAVFGVDNPSLPYVSFGESLVVTLYRAIHSIQSVFWILIIVGGFWLFTDTHSRRYKWIAGCLHGLSHIVAALLINCGVIFLFRYYLEFDWGTGTLALCMLFIAFGGWVIGSSLMGLYLYVSLNVFGRHSNEAFSALKIEDWKNFLRIHIDKEGNLTIYPIGLEKIVTRWKPDPLTETGPLLEPDLKDPEIRKAVPKLIESPIIIYPWTSNK</sequence>